<feature type="transmembrane region" description="Helical" evidence="4">
    <location>
        <begin position="92"/>
        <end position="109"/>
    </location>
</feature>
<dbReference type="Proteomes" id="UP000265619">
    <property type="component" value="Unassembled WGS sequence"/>
</dbReference>
<evidence type="ECO:0000256" key="2">
    <source>
        <dbReference type="ARBA" id="ARBA00022989"/>
    </source>
</evidence>
<evidence type="ECO:0000256" key="4">
    <source>
        <dbReference type="SAM" id="Phobius"/>
    </source>
</evidence>
<dbReference type="InterPro" id="IPR036259">
    <property type="entry name" value="MFS_trans_sf"/>
</dbReference>
<proteinExistence type="predicted"/>
<name>A0A9X8GWQ5_9BURK</name>
<dbReference type="PANTHER" id="PTHR43129:SF1">
    <property type="entry name" value="FOSMIDOMYCIN RESISTANCE PROTEIN"/>
    <property type="match status" value="1"/>
</dbReference>
<dbReference type="Gene3D" id="1.20.1250.20">
    <property type="entry name" value="MFS general substrate transporter like domains"/>
    <property type="match status" value="2"/>
</dbReference>
<feature type="transmembrane region" description="Helical" evidence="4">
    <location>
        <begin position="69"/>
        <end position="86"/>
    </location>
</feature>
<dbReference type="GO" id="GO:0005886">
    <property type="term" value="C:plasma membrane"/>
    <property type="evidence" value="ECO:0007669"/>
    <property type="project" value="TreeGrafter"/>
</dbReference>
<feature type="transmembrane region" description="Helical" evidence="4">
    <location>
        <begin position="208"/>
        <end position="233"/>
    </location>
</feature>
<dbReference type="EMBL" id="QXMN01000004">
    <property type="protein sequence ID" value="RIX83610.1"/>
    <property type="molecule type" value="Genomic_DNA"/>
</dbReference>
<protein>
    <submittedName>
        <fullName evidence="6">MFS transporter</fullName>
    </submittedName>
</protein>
<evidence type="ECO:0000256" key="3">
    <source>
        <dbReference type="ARBA" id="ARBA00023136"/>
    </source>
</evidence>
<feature type="transmembrane region" description="Helical" evidence="4">
    <location>
        <begin position="130"/>
        <end position="153"/>
    </location>
</feature>
<keyword evidence="2 4" id="KW-1133">Transmembrane helix</keyword>
<dbReference type="SUPFAM" id="SSF103473">
    <property type="entry name" value="MFS general substrate transporter"/>
    <property type="match status" value="1"/>
</dbReference>
<dbReference type="OrthoDB" id="9770492at2"/>
<dbReference type="GO" id="GO:0022857">
    <property type="term" value="F:transmembrane transporter activity"/>
    <property type="evidence" value="ECO:0007669"/>
    <property type="project" value="InterPro"/>
</dbReference>
<feature type="transmembrane region" description="Helical" evidence="4">
    <location>
        <begin position="331"/>
        <end position="353"/>
    </location>
</feature>
<comment type="caution">
    <text evidence="6">The sequence shown here is derived from an EMBL/GenBank/DDBJ whole genome shotgun (WGS) entry which is preliminary data.</text>
</comment>
<evidence type="ECO:0000313" key="7">
    <source>
        <dbReference type="Proteomes" id="UP000265619"/>
    </source>
</evidence>
<feature type="transmembrane region" description="Helical" evidence="4">
    <location>
        <begin position="36"/>
        <end position="62"/>
    </location>
</feature>
<feature type="transmembrane region" description="Helical" evidence="4">
    <location>
        <begin position="245"/>
        <end position="266"/>
    </location>
</feature>
<feature type="transmembrane region" description="Helical" evidence="4">
    <location>
        <begin position="359"/>
        <end position="378"/>
    </location>
</feature>
<feature type="transmembrane region" description="Helical" evidence="4">
    <location>
        <begin position="159"/>
        <end position="177"/>
    </location>
</feature>
<accession>A0A9X8GWQ5</accession>
<dbReference type="InterPro" id="IPR020846">
    <property type="entry name" value="MFS_dom"/>
</dbReference>
<dbReference type="CDD" id="cd17478">
    <property type="entry name" value="MFS_FsR"/>
    <property type="match status" value="1"/>
</dbReference>
<keyword evidence="7" id="KW-1185">Reference proteome</keyword>
<dbReference type="PANTHER" id="PTHR43129">
    <property type="entry name" value="FOSMIDOMYCIN RESISTANCE PROTEIN"/>
    <property type="match status" value="1"/>
</dbReference>
<evidence type="ECO:0000313" key="6">
    <source>
        <dbReference type="EMBL" id="RIX83610.1"/>
    </source>
</evidence>
<feature type="transmembrane region" description="Helical" evidence="4">
    <location>
        <begin position="273"/>
        <end position="291"/>
    </location>
</feature>
<keyword evidence="3 4" id="KW-0472">Membrane</keyword>
<dbReference type="RefSeq" id="WP_119552593.1">
    <property type="nucleotide sequence ID" value="NZ_QXMN01000004.1"/>
</dbReference>
<evidence type="ECO:0000256" key="1">
    <source>
        <dbReference type="ARBA" id="ARBA00022692"/>
    </source>
</evidence>
<dbReference type="PROSITE" id="PS50850">
    <property type="entry name" value="MFS"/>
    <property type="match status" value="1"/>
</dbReference>
<reference evidence="6 7" key="1">
    <citation type="submission" date="2018-09" db="EMBL/GenBank/DDBJ databases">
        <title>Acidovorax cavernicola nov. sp. isolated from Gruta de las Maravillas (Aracena, Spain).</title>
        <authorList>
            <person name="Jurado V."/>
            <person name="Gutierrez-Patricio S."/>
            <person name="Gonzalez-Pimentel J.L."/>
            <person name="Miller A.Z."/>
            <person name="Laiz L."/>
            <person name="Saiz-Jimenez C."/>
        </authorList>
    </citation>
    <scope>NUCLEOTIDE SEQUENCE [LARGE SCALE GENOMIC DNA]</scope>
    <source>
        <strain evidence="6 7">1011MAR4D40.2</strain>
    </source>
</reference>
<sequence>MNSRRLGLLTGTHAVNDLYQGLVPALLPLMVLERGYSYTAVSGLMLAATGLSSVVQPLFGLYADRHPRAWLVPVGFLVAALGVVLAGLSQSYLLTWIAVALCGLGIAAYHPPATVAARAAGGASQKAMSVFSVGGTIGASFAPVLAATVVGGGSLSRSYLLGIPALAMGVVWVAANVRRGAAAGTSSASRGSKAGAPVLKPHNDWRAFGLLVATIVGWSIPYVTVLSMLSLRITRDLHGTSFQGAAALTAFTAAGAVGTLAGGWLGDRIGRMGTIRCGYLLALPAMAGLVLASTPGMALACTAWLGMSMFLPFAAQVTLAQDYLPRNPATASGITLGLALSVGGLVSPLFGMLSDARGLGTTLTVVLCVLCVATVLALRLRNRTVQVMTGEAAAA</sequence>
<dbReference type="InterPro" id="IPR011701">
    <property type="entry name" value="MFS"/>
</dbReference>
<dbReference type="AlphaFoldDB" id="A0A9X8GWQ5"/>
<evidence type="ECO:0000259" key="5">
    <source>
        <dbReference type="PROSITE" id="PS50850"/>
    </source>
</evidence>
<gene>
    <name evidence="6" type="ORF">D3H34_06345</name>
</gene>
<organism evidence="6 7">
    <name type="scientific">Acidovorax cavernicola</name>
    <dbReference type="NCBI Taxonomy" id="1675792"/>
    <lineage>
        <taxon>Bacteria</taxon>
        <taxon>Pseudomonadati</taxon>
        <taxon>Pseudomonadota</taxon>
        <taxon>Betaproteobacteria</taxon>
        <taxon>Burkholderiales</taxon>
        <taxon>Comamonadaceae</taxon>
        <taxon>Acidovorax</taxon>
    </lineage>
</organism>
<dbReference type="Pfam" id="PF07690">
    <property type="entry name" value="MFS_1"/>
    <property type="match status" value="1"/>
</dbReference>
<keyword evidence="1 4" id="KW-0812">Transmembrane</keyword>
<feature type="domain" description="Major facilitator superfamily (MFS) profile" evidence="5">
    <location>
        <begin position="1"/>
        <end position="385"/>
    </location>
</feature>